<dbReference type="RefSeq" id="WP_346761051.1">
    <property type="nucleotide sequence ID" value="NZ_JAUJEB010000007.1"/>
</dbReference>
<feature type="transmembrane region" description="Helical" evidence="8">
    <location>
        <begin position="295"/>
        <end position="315"/>
    </location>
</feature>
<keyword evidence="3" id="KW-0813">Transport</keyword>
<feature type="transmembrane region" description="Helical" evidence="8">
    <location>
        <begin position="134"/>
        <end position="156"/>
    </location>
</feature>
<keyword evidence="7 8" id="KW-0472">Membrane</keyword>
<dbReference type="CDD" id="cd06550">
    <property type="entry name" value="TM_ABC_iron-siderophores_like"/>
    <property type="match status" value="1"/>
</dbReference>
<comment type="similarity">
    <text evidence="2">Belongs to the binding-protein-dependent transport system permease family. FecCD subfamily.</text>
</comment>
<reference evidence="9" key="1">
    <citation type="submission" date="2023-06" db="EMBL/GenBank/DDBJ databases">
        <title>Genomic of Agaribacillus aureum.</title>
        <authorList>
            <person name="Wang G."/>
        </authorList>
    </citation>
    <scope>NUCLEOTIDE SEQUENCE</scope>
    <source>
        <strain evidence="9">BMA12</strain>
    </source>
</reference>
<gene>
    <name evidence="9" type="ORF">QQ020_26785</name>
</gene>
<evidence type="ECO:0000256" key="4">
    <source>
        <dbReference type="ARBA" id="ARBA00022475"/>
    </source>
</evidence>
<evidence type="ECO:0000256" key="8">
    <source>
        <dbReference type="SAM" id="Phobius"/>
    </source>
</evidence>
<feature type="transmembrane region" description="Helical" evidence="8">
    <location>
        <begin position="163"/>
        <end position="185"/>
    </location>
</feature>
<dbReference type="Gene3D" id="1.10.3470.10">
    <property type="entry name" value="ABC transporter involved in vitamin B12 uptake, BtuC"/>
    <property type="match status" value="1"/>
</dbReference>
<feature type="transmembrane region" description="Helical" evidence="8">
    <location>
        <begin position="322"/>
        <end position="343"/>
    </location>
</feature>
<keyword evidence="10" id="KW-1185">Reference proteome</keyword>
<dbReference type="InterPro" id="IPR037294">
    <property type="entry name" value="ABC_BtuC-like"/>
</dbReference>
<protein>
    <submittedName>
        <fullName evidence="9">Iron ABC transporter permease</fullName>
    </submittedName>
</protein>
<dbReference type="EMBL" id="JAUJEB010000007">
    <property type="protein sequence ID" value="MDN5215713.1"/>
    <property type="molecule type" value="Genomic_DNA"/>
</dbReference>
<organism evidence="9 10">
    <name type="scientific">Agaribacillus aureus</name>
    <dbReference type="NCBI Taxonomy" id="3051825"/>
    <lineage>
        <taxon>Bacteria</taxon>
        <taxon>Pseudomonadati</taxon>
        <taxon>Bacteroidota</taxon>
        <taxon>Cytophagia</taxon>
        <taxon>Cytophagales</taxon>
        <taxon>Splendidivirgaceae</taxon>
        <taxon>Agaribacillus</taxon>
    </lineage>
</organism>
<dbReference type="InterPro" id="IPR000522">
    <property type="entry name" value="ABC_transptr_permease_BtuC"/>
</dbReference>
<feature type="transmembrane region" description="Helical" evidence="8">
    <location>
        <begin position="70"/>
        <end position="87"/>
    </location>
</feature>
<sequence length="353" mass="37776">MNTSKLKSKKLNFWYLTVIFPVTAIVLFVLNIYLGSIDIPFMQIIEMLSGGTPTHESWANILFDFRLPKATAAVLVGAGLAIGGLLMQTLFNNPLAGPFVLGITSGASLGVALLVMASQFLISIFPGFVQVGNWTLILSGCLGAGLVLLVVLLVSASVKSSMTLLIVGLLFGSTAGALVSILQFFSDKEQIQTYVIWTFGSLGGLTWEELALFVPVVVIGLVMAFLLKKPLNALLIGEEYAQSMGVKVKRVRVMIIIITSLLAGSITAFCGPIAFIGIAVPHMARIMLNSGNHHYLIPATIMLGIIVMLICDTIAQIPGSQYILPINAITSLFGAPMVLWIVLGKKDFRASFA</sequence>
<dbReference type="Pfam" id="PF01032">
    <property type="entry name" value="FecCD"/>
    <property type="match status" value="1"/>
</dbReference>
<evidence type="ECO:0000313" key="9">
    <source>
        <dbReference type="EMBL" id="MDN5215713.1"/>
    </source>
</evidence>
<proteinExistence type="inferred from homology"/>
<dbReference type="PANTHER" id="PTHR30472:SF41">
    <property type="entry name" value="TRANSPORT SYSTEM PERMEASE PROTEIN"/>
    <property type="match status" value="1"/>
</dbReference>
<evidence type="ECO:0000256" key="5">
    <source>
        <dbReference type="ARBA" id="ARBA00022692"/>
    </source>
</evidence>
<dbReference type="PANTHER" id="PTHR30472">
    <property type="entry name" value="FERRIC ENTEROBACTIN TRANSPORT SYSTEM PERMEASE PROTEIN"/>
    <property type="match status" value="1"/>
</dbReference>
<evidence type="ECO:0000256" key="7">
    <source>
        <dbReference type="ARBA" id="ARBA00023136"/>
    </source>
</evidence>
<feature type="transmembrane region" description="Helical" evidence="8">
    <location>
        <begin position="205"/>
        <end position="227"/>
    </location>
</feature>
<evidence type="ECO:0000313" key="10">
    <source>
        <dbReference type="Proteomes" id="UP001172083"/>
    </source>
</evidence>
<comment type="subcellular location">
    <subcellularLocation>
        <location evidence="1">Cell membrane</location>
        <topology evidence="1">Multi-pass membrane protein</topology>
    </subcellularLocation>
</comment>
<evidence type="ECO:0000256" key="3">
    <source>
        <dbReference type="ARBA" id="ARBA00022448"/>
    </source>
</evidence>
<name>A0ABT8LD51_9BACT</name>
<comment type="caution">
    <text evidence="9">The sequence shown here is derived from an EMBL/GenBank/DDBJ whole genome shotgun (WGS) entry which is preliminary data.</text>
</comment>
<evidence type="ECO:0000256" key="2">
    <source>
        <dbReference type="ARBA" id="ARBA00007935"/>
    </source>
</evidence>
<keyword evidence="6 8" id="KW-1133">Transmembrane helix</keyword>
<dbReference type="SUPFAM" id="SSF81345">
    <property type="entry name" value="ABC transporter involved in vitamin B12 uptake, BtuC"/>
    <property type="match status" value="1"/>
</dbReference>
<keyword evidence="5 8" id="KW-0812">Transmembrane</keyword>
<evidence type="ECO:0000256" key="6">
    <source>
        <dbReference type="ARBA" id="ARBA00022989"/>
    </source>
</evidence>
<feature type="transmembrane region" description="Helical" evidence="8">
    <location>
        <begin position="12"/>
        <end position="34"/>
    </location>
</feature>
<feature type="transmembrane region" description="Helical" evidence="8">
    <location>
        <begin position="253"/>
        <end position="275"/>
    </location>
</feature>
<feature type="transmembrane region" description="Helical" evidence="8">
    <location>
        <begin position="99"/>
        <end position="122"/>
    </location>
</feature>
<accession>A0ABT8LD51</accession>
<evidence type="ECO:0000256" key="1">
    <source>
        <dbReference type="ARBA" id="ARBA00004651"/>
    </source>
</evidence>
<keyword evidence="4" id="KW-1003">Cell membrane</keyword>
<dbReference type="Proteomes" id="UP001172083">
    <property type="component" value="Unassembled WGS sequence"/>
</dbReference>